<dbReference type="OrthoDB" id="9805123at2"/>
<dbReference type="PANTHER" id="PTHR47751:SF1">
    <property type="entry name" value="SUPERFAMILY HYDROLASE, PUTATIVE (AFU_ORTHOLOGUE AFUA_2G16580)-RELATED"/>
    <property type="match status" value="1"/>
</dbReference>
<protein>
    <submittedName>
        <fullName evidence="2">Alpha beta superfamily hydrolase</fullName>
    </submittedName>
</protein>
<dbReference type="InterPro" id="IPR051411">
    <property type="entry name" value="Polyketide_trans_af380"/>
</dbReference>
<proteinExistence type="predicted"/>
<dbReference type="EMBL" id="AZER01000014">
    <property type="protein sequence ID" value="KRL27782.1"/>
    <property type="molecule type" value="Genomic_DNA"/>
</dbReference>
<evidence type="ECO:0000313" key="2">
    <source>
        <dbReference type="EMBL" id="KRL27782.1"/>
    </source>
</evidence>
<reference evidence="2 3" key="1">
    <citation type="journal article" date="2015" name="Genome Announc.">
        <title>Expanding the biotechnology potential of lactobacilli through comparative genomics of 213 strains and associated genera.</title>
        <authorList>
            <person name="Sun Z."/>
            <person name="Harris H.M."/>
            <person name="McCann A."/>
            <person name="Guo C."/>
            <person name="Argimon S."/>
            <person name="Zhang W."/>
            <person name="Yang X."/>
            <person name="Jeffery I.B."/>
            <person name="Cooney J.C."/>
            <person name="Kagawa T.F."/>
            <person name="Liu W."/>
            <person name="Song Y."/>
            <person name="Salvetti E."/>
            <person name="Wrobel A."/>
            <person name="Rasinkangas P."/>
            <person name="Parkhill J."/>
            <person name="Rea M.C."/>
            <person name="O'Sullivan O."/>
            <person name="Ritari J."/>
            <person name="Douillard F.P."/>
            <person name="Paul Ross R."/>
            <person name="Yang R."/>
            <person name="Briner A.E."/>
            <person name="Felis G.E."/>
            <person name="de Vos W.M."/>
            <person name="Barrangou R."/>
            <person name="Klaenhammer T.R."/>
            <person name="Caufield P.W."/>
            <person name="Cui Y."/>
            <person name="Zhang H."/>
            <person name="O'Toole P.W."/>
        </authorList>
    </citation>
    <scope>NUCLEOTIDE SEQUENCE [LARGE SCALE GENOMIC DNA]</scope>
    <source>
        <strain evidence="2 3">DSM 13145</strain>
    </source>
</reference>
<comment type="caution">
    <text evidence="2">The sequence shown here is derived from an EMBL/GenBank/DDBJ whole genome shotgun (WGS) entry which is preliminary data.</text>
</comment>
<keyword evidence="2" id="KW-0378">Hydrolase</keyword>
<dbReference type="PANTHER" id="PTHR47751">
    <property type="entry name" value="SUPERFAMILY HYDROLASE, PUTATIVE (AFU_ORTHOLOGUE AFUA_2G16580)-RELATED"/>
    <property type="match status" value="1"/>
</dbReference>
<dbReference type="RefSeq" id="WP_057749731.1">
    <property type="nucleotide sequence ID" value="NZ_AZER01000014.1"/>
</dbReference>
<dbReference type="Pfam" id="PF02129">
    <property type="entry name" value="Peptidase_S15"/>
    <property type="match status" value="1"/>
</dbReference>
<dbReference type="InterPro" id="IPR029058">
    <property type="entry name" value="AB_hydrolase_fold"/>
</dbReference>
<dbReference type="STRING" id="1423746.FD27_GL000523"/>
<dbReference type="SUPFAM" id="SSF53474">
    <property type="entry name" value="alpha/beta-Hydrolases"/>
    <property type="match status" value="1"/>
</dbReference>
<dbReference type="Gene3D" id="1.10.10.800">
    <property type="match status" value="1"/>
</dbReference>
<dbReference type="PATRIC" id="fig|1423746.3.peg.532"/>
<dbReference type="InterPro" id="IPR000383">
    <property type="entry name" value="Xaa-Pro-like_dom"/>
</dbReference>
<keyword evidence="3" id="KW-1185">Reference proteome</keyword>
<feature type="domain" description="Xaa-Pro dipeptidyl-peptidase-like" evidence="1">
    <location>
        <begin position="25"/>
        <end position="154"/>
    </location>
</feature>
<organism evidence="2 3">
    <name type="scientific">Limosilactobacillus frumenti DSM 13145</name>
    <dbReference type="NCBI Taxonomy" id="1423746"/>
    <lineage>
        <taxon>Bacteria</taxon>
        <taxon>Bacillati</taxon>
        <taxon>Bacillota</taxon>
        <taxon>Bacilli</taxon>
        <taxon>Lactobacillales</taxon>
        <taxon>Lactobacillaceae</taxon>
        <taxon>Limosilactobacillus</taxon>
    </lineage>
</organism>
<sequence>MAFGYITDLDNHLKRKHVSYNNRYGIKIAADLYYPKELQRGDKLPALIVGAPYGGTKEQGPSVYANELGKRGFVVLTFDQVYMGESGGHPRHVSSPDLFAESFSAAVDYLGIQVPFVDREKIGVVGICGSAGFALSAASVDVRIKAIATASMYDITDIRGMMKPSKEQLDQMKKKLAEQRWEDFANQQPEYKPFFPNKPLPNVDAIPEMDSINREWFRFYAVPRGFHSNARGGFTTTSDLAMMQFSALDYIDEISPRPILFVFGDKAHSRSFSERAYDLAKEPKEKYIVQDCEHIDLYDRVDKIPFDKLTDFFKQHLNA</sequence>
<dbReference type="GO" id="GO:0016787">
    <property type="term" value="F:hydrolase activity"/>
    <property type="evidence" value="ECO:0007669"/>
    <property type="project" value="UniProtKB-KW"/>
</dbReference>
<name>A0A0R1P5N7_9LACO</name>
<dbReference type="Gene3D" id="3.40.50.1820">
    <property type="entry name" value="alpha/beta hydrolase"/>
    <property type="match status" value="1"/>
</dbReference>
<evidence type="ECO:0000259" key="1">
    <source>
        <dbReference type="Pfam" id="PF02129"/>
    </source>
</evidence>
<accession>A0A0R1P5N7</accession>
<dbReference type="Proteomes" id="UP000051445">
    <property type="component" value="Unassembled WGS sequence"/>
</dbReference>
<dbReference type="AlphaFoldDB" id="A0A0R1P5N7"/>
<evidence type="ECO:0000313" key="3">
    <source>
        <dbReference type="Proteomes" id="UP000051445"/>
    </source>
</evidence>
<gene>
    <name evidence="2" type="ORF">FD27_GL000523</name>
</gene>